<reference evidence="3" key="1">
    <citation type="submission" date="2020-10" db="EMBL/GenBank/DDBJ databases">
        <authorList>
            <person name="Gilroy R."/>
        </authorList>
    </citation>
    <scope>NUCLEOTIDE SEQUENCE</scope>
    <source>
        <strain evidence="3">ChiW13-3771</strain>
    </source>
</reference>
<evidence type="ECO:0000313" key="4">
    <source>
        <dbReference type="Proteomes" id="UP000824201"/>
    </source>
</evidence>
<keyword evidence="1" id="KW-1133">Transmembrane helix</keyword>
<organism evidence="3 4">
    <name type="scientific">Candidatus Fimimorpha faecalis</name>
    <dbReference type="NCBI Taxonomy" id="2840824"/>
    <lineage>
        <taxon>Bacteria</taxon>
        <taxon>Bacillati</taxon>
        <taxon>Bacillota</taxon>
        <taxon>Clostridia</taxon>
        <taxon>Eubacteriales</taxon>
        <taxon>Candidatus Fimimorpha</taxon>
    </lineage>
</organism>
<comment type="caution">
    <text evidence="3">The sequence shown here is derived from an EMBL/GenBank/DDBJ whole genome shotgun (WGS) entry which is preliminary data.</text>
</comment>
<evidence type="ECO:0000259" key="2">
    <source>
        <dbReference type="Pfam" id="PF14378"/>
    </source>
</evidence>
<dbReference type="InterPro" id="IPR036938">
    <property type="entry name" value="PAP2/HPO_sf"/>
</dbReference>
<protein>
    <submittedName>
        <fullName evidence="3">Phosphatase PAP2 family protein</fullName>
    </submittedName>
</protein>
<evidence type="ECO:0000256" key="1">
    <source>
        <dbReference type="SAM" id="Phobius"/>
    </source>
</evidence>
<dbReference type="Proteomes" id="UP000824201">
    <property type="component" value="Unassembled WGS sequence"/>
</dbReference>
<dbReference type="InterPro" id="IPR026841">
    <property type="entry name" value="Aur1/Ipt1"/>
</dbReference>
<feature type="transmembrane region" description="Helical" evidence="1">
    <location>
        <begin position="12"/>
        <end position="30"/>
    </location>
</feature>
<keyword evidence="1" id="KW-0812">Transmembrane</keyword>
<accession>A0A9D1EFU8</accession>
<feature type="transmembrane region" description="Helical" evidence="1">
    <location>
        <begin position="183"/>
        <end position="200"/>
    </location>
</feature>
<dbReference type="Pfam" id="PF14378">
    <property type="entry name" value="PAP2_3"/>
    <property type="match status" value="1"/>
</dbReference>
<dbReference type="GO" id="GO:0016020">
    <property type="term" value="C:membrane"/>
    <property type="evidence" value="ECO:0007669"/>
    <property type="project" value="UniProtKB-SubCell"/>
</dbReference>
<evidence type="ECO:0000313" key="3">
    <source>
        <dbReference type="EMBL" id="HIR89390.1"/>
    </source>
</evidence>
<keyword evidence="1" id="KW-0472">Membrane</keyword>
<name>A0A9D1EFU8_9FIRM</name>
<feature type="transmembrane region" description="Helical" evidence="1">
    <location>
        <begin position="50"/>
        <end position="73"/>
    </location>
</feature>
<sequence>MKLGNKILPSYTILPLISAFSYNCIIYWGSNALCKNLFHYDFTTKLDRNIPFIPETILFYFLAYLFWVINYILISRGEKEQFYRFITADILSRTVCFLFFVFLPTTNVRPELHGNSIWIGMVKWLYRVDEPANLFPSIHCLVSWFCVIGIKNRMDIPNWYKGISFVFALLICISTQTLKQHYMIDWIGGILLAEITFWIANHCELYRYIQQLFETIYAEMRNIKIQRRKMCEEE</sequence>
<dbReference type="EMBL" id="DVHN01000137">
    <property type="protein sequence ID" value="HIR89390.1"/>
    <property type="molecule type" value="Genomic_DNA"/>
</dbReference>
<dbReference type="SUPFAM" id="SSF48317">
    <property type="entry name" value="Acid phosphatase/Vanadium-dependent haloperoxidase"/>
    <property type="match status" value="1"/>
</dbReference>
<dbReference type="AlphaFoldDB" id="A0A9D1EFU8"/>
<proteinExistence type="predicted"/>
<feature type="transmembrane region" description="Helical" evidence="1">
    <location>
        <begin position="159"/>
        <end position="177"/>
    </location>
</feature>
<feature type="domain" description="Inositolphosphotransferase Aur1/Ipt1" evidence="2">
    <location>
        <begin position="62"/>
        <end position="198"/>
    </location>
</feature>
<reference evidence="3" key="2">
    <citation type="journal article" date="2021" name="PeerJ">
        <title>Extensive microbial diversity within the chicken gut microbiome revealed by metagenomics and culture.</title>
        <authorList>
            <person name="Gilroy R."/>
            <person name="Ravi A."/>
            <person name="Getino M."/>
            <person name="Pursley I."/>
            <person name="Horton D.L."/>
            <person name="Alikhan N.F."/>
            <person name="Baker D."/>
            <person name="Gharbi K."/>
            <person name="Hall N."/>
            <person name="Watson M."/>
            <person name="Adriaenssens E.M."/>
            <person name="Foster-Nyarko E."/>
            <person name="Jarju S."/>
            <person name="Secka A."/>
            <person name="Antonio M."/>
            <person name="Oren A."/>
            <person name="Chaudhuri R.R."/>
            <person name="La Ragione R."/>
            <person name="Hildebrand F."/>
            <person name="Pallen M.J."/>
        </authorList>
    </citation>
    <scope>NUCLEOTIDE SEQUENCE</scope>
    <source>
        <strain evidence="3">ChiW13-3771</strain>
    </source>
</reference>
<gene>
    <name evidence="3" type="ORF">IAC96_10595</name>
</gene>